<proteinExistence type="inferred from homology"/>
<dbReference type="GO" id="GO:0003677">
    <property type="term" value="F:DNA binding"/>
    <property type="evidence" value="ECO:0007669"/>
    <property type="project" value="UniProtKB-KW"/>
</dbReference>
<dbReference type="Gene3D" id="4.10.520.10">
    <property type="entry name" value="IHF-like DNA-binding proteins"/>
    <property type="match status" value="1"/>
</dbReference>
<keyword evidence="1" id="KW-0226">DNA condensation</keyword>
<accession>A0A3N0CA81</accession>
<dbReference type="OrthoDB" id="9799835at2"/>
<dbReference type="EMBL" id="RJSE01000009">
    <property type="protein sequence ID" value="RNL60374.1"/>
    <property type="molecule type" value="Genomic_DNA"/>
</dbReference>
<dbReference type="SMART" id="SM00411">
    <property type="entry name" value="BHL"/>
    <property type="match status" value="1"/>
</dbReference>
<dbReference type="InterPro" id="IPR000119">
    <property type="entry name" value="Hist_DNA-bd"/>
</dbReference>
<dbReference type="GO" id="GO:0030527">
    <property type="term" value="F:structural constituent of chromatin"/>
    <property type="evidence" value="ECO:0007669"/>
    <property type="project" value="InterPro"/>
</dbReference>
<dbReference type="AlphaFoldDB" id="A0A3N0CA81"/>
<dbReference type="InterPro" id="IPR020816">
    <property type="entry name" value="Histone-like_DNA-bd_CS"/>
</dbReference>
<evidence type="ECO:0000313" key="4">
    <source>
        <dbReference type="EMBL" id="RNL60374.1"/>
    </source>
</evidence>
<dbReference type="Pfam" id="PF00216">
    <property type="entry name" value="Bac_DNA_binding"/>
    <property type="match status" value="1"/>
</dbReference>
<dbReference type="Proteomes" id="UP000267128">
    <property type="component" value="Unassembled WGS sequence"/>
</dbReference>
<keyword evidence="2 4" id="KW-0238">DNA-binding</keyword>
<evidence type="ECO:0000313" key="5">
    <source>
        <dbReference type="Proteomes" id="UP000267128"/>
    </source>
</evidence>
<dbReference type="PROSITE" id="PS00045">
    <property type="entry name" value="HISTONE_LIKE"/>
    <property type="match status" value="1"/>
</dbReference>
<dbReference type="GO" id="GO:0030261">
    <property type="term" value="P:chromosome condensation"/>
    <property type="evidence" value="ECO:0007669"/>
    <property type="project" value="UniProtKB-KW"/>
</dbReference>
<comment type="similarity">
    <text evidence="3">Belongs to the bacterial histone-like protein family.</text>
</comment>
<dbReference type="GO" id="GO:0005829">
    <property type="term" value="C:cytosol"/>
    <property type="evidence" value="ECO:0007669"/>
    <property type="project" value="TreeGrafter"/>
</dbReference>
<dbReference type="PRINTS" id="PR01727">
    <property type="entry name" value="DNABINDINGHU"/>
</dbReference>
<sequence length="90" mass="9294">MNKKELIEKVAAEADTTAAAAGRVLEAALDTIAAELAKGESVVLAGFGQFEVRRREARTGRNPQTGAEIAIAASNAPAFKAAAALKRSVN</sequence>
<organism evidence="4 5">
    <name type="scientific">Nocardioides marmoriginsengisoli</name>
    <dbReference type="NCBI Taxonomy" id="661483"/>
    <lineage>
        <taxon>Bacteria</taxon>
        <taxon>Bacillati</taxon>
        <taxon>Actinomycetota</taxon>
        <taxon>Actinomycetes</taxon>
        <taxon>Propionibacteriales</taxon>
        <taxon>Nocardioidaceae</taxon>
        <taxon>Nocardioides</taxon>
    </lineage>
</organism>
<name>A0A3N0CA81_9ACTN</name>
<dbReference type="PANTHER" id="PTHR33175:SF3">
    <property type="entry name" value="DNA-BINDING PROTEIN HU-BETA"/>
    <property type="match status" value="1"/>
</dbReference>
<protein>
    <submittedName>
        <fullName evidence="4">HU family DNA-binding protein</fullName>
    </submittedName>
</protein>
<reference evidence="4 5" key="1">
    <citation type="submission" date="2018-11" db="EMBL/GenBank/DDBJ databases">
        <authorList>
            <person name="Li F."/>
        </authorList>
    </citation>
    <scope>NUCLEOTIDE SEQUENCE [LARGE SCALE GENOMIC DNA]</scope>
    <source>
        <strain evidence="4 5">Gsoil 097</strain>
    </source>
</reference>
<evidence type="ECO:0000256" key="3">
    <source>
        <dbReference type="RuleBase" id="RU003939"/>
    </source>
</evidence>
<dbReference type="CDD" id="cd13831">
    <property type="entry name" value="HU"/>
    <property type="match status" value="1"/>
</dbReference>
<dbReference type="SUPFAM" id="SSF47729">
    <property type="entry name" value="IHF-like DNA-binding proteins"/>
    <property type="match status" value="1"/>
</dbReference>
<keyword evidence="5" id="KW-1185">Reference proteome</keyword>
<evidence type="ECO:0000256" key="1">
    <source>
        <dbReference type="ARBA" id="ARBA00023067"/>
    </source>
</evidence>
<gene>
    <name evidence="4" type="ORF">EFK50_18695</name>
</gene>
<dbReference type="PANTHER" id="PTHR33175">
    <property type="entry name" value="DNA-BINDING PROTEIN HU"/>
    <property type="match status" value="1"/>
</dbReference>
<comment type="caution">
    <text evidence="4">The sequence shown here is derived from an EMBL/GenBank/DDBJ whole genome shotgun (WGS) entry which is preliminary data.</text>
</comment>
<dbReference type="InterPro" id="IPR010992">
    <property type="entry name" value="IHF-like_DNA-bd_dom_sf"/>
</dbReference>
<evidence type="ECO:0000256" key="2">
    <source>
        <dbReference type="ARBA" id="ARBA00023125"/>
    </source>
</evidence>